<dbReference type="Proteomes" id="UP000235943">
    <property type="component" value="Unassembled WGS sequence"/>
</dbReference>
<name>A0A2N8TYI3_9ACTN</name>
<proteinExistence type="predicted"/>
<dbReference type="OrthoDB" id="9429660at2"/>
<comment type="caution">
    <text evidence="1">The sequence shown here is derived from an EMBL/GenBank/DDBJ whole genome shotgun (WGS) entry which is preliminary data.</text>
</comment>
<evidence type="ECO:0000313" key="2">
    <source>
        <dbReference type="Proteomes" id="UP000235943"/>
    </source>
</evidence>
<sequence>MRAPAVDAFTEVLLTDTTAGTAVLLAAAPDHCGPPGPAVSPVAVLRFPGFETPRPHRPAHCNCGTAARQFMSAGPFRLSGLREKP</sequence>
<protein>
    <submittedName>
        <fullName evidence="1">Uncharacterized protein</fullName>
    </submittedName>
</protein>
<dbReference type="AlphaFoldDB" id="A0A2N8TYI3"/>
<keyword evidence="2" id="KW-1185">Reference proteome</keyword>
<gene>
    <name evidence="1" type="ORF">C1J00_00120</name>
</gene>
<reference evidence="1 2" key="1">
    <citation type="submission" date="2018-01" db="EMBL/GenBank/DDBJ databases">
        <title>Draft genome sequence of Streptomyces sp. 13K301.</title>
        <authorList>
            <person name="Sahin N."/>
            <person name="Saygin H."/>
            <person name="Ay H."/>
        </authorList>
    </citation>
    <scope>NUCLEOTIDE SEQUENCE [LARGE SCALE GENOMIC DNA]</scope>
    <source>
        <strain evidence="1 2">13K301</strain>
    </source>
</reference>
<organism evidence="1 2">
    <name type="scientific">Streptomyces cahuitamycinicus</name>
    <dbReference type="NCBI Taxonomy" id="2070367"/>
    <lineage>
        <taxon>Bacteria</taxon>
        <taxon>Bacillati</taxon>
        <taxon>Actinomycetota</taxon>
        <taxon>Actinomycetes</taxon>
        <taxon>Kitasatosporales</taxon>
        <taxon>Streptomycetaceae</taxon>
        <taxon>Streptomyces</taxon>
    </lineage>
</organism>
<accession>A0A2N8TYI3</accession>
<evidence type="ECO:0000313" key="1">
    <source>
        <dbReference type="EMBL" id="PNG24088.1"/>
    </source>
</evidence>
<dbReference type="EMBL" id="POUC01000001">
    <property type="protein sequence ID" value="PNG24088.1"/>
    <property type="molecule type" value="Genomic_DNA"/>
</dbReference>